<dbReference type="InterPro" id="IPR004398">
    <property type="entry name" value="RNA_MeTrfase_RsmD"/>
</dbReference>
<dbReference type="PROSITE" id="PS00092">
    <property type="entry name" value="N6_MTASE"/>
    <property type="match status" value="1"/>
</dbReference>
<evidence type="ECO:0000256" key="1">
    <source>
        <dbReference type="ARBA" id="ARBA00022603"/>
    </source>
</evidence>
<dbReference type="PANTHER" id="PTHR43542:SF1">
    <property type="entry name" value="METHYLTRANSFERASE"/>
    <property type="match status" value="1"/>
</dbReference>
<dbReference type="PIRSF" id="PIRSF004553">
    <property type="entry name" value="CHP00095"/>
    <property type="match status" value="1"/>
</dbReference>
<dbReference type="RefSeq" id="WP_145446172.1">
    <property type="nucleotide sequence ID" value="NZ_CP036280.1"/>
</dbReference>
<sequence>MRVIAGSHKHRRLLGPPDAETTRPITDRVKQALFDRLTALGLLGDTLEQPFGPTLDLFAGTGSLGIEALSRGSTHCTFVEADRRIQSILRDNLEQLGLADRATIVHGSALLPLWIQNLPDTPVALVFLDPPYKLMDDPDAVERLLSLMAQLAPRLEPGGIINLRTPKQTPTPPEVDGLDGPVSLDYGSMTLHLYQTPLDDENDA</sequence>
<feature type="region of interest" description="Disordered" evidence="3">
    <location>
        <begin position="1"/>
        <end position="22"/>
    </location>
</feature>
<dbReference type="KEGG" id="mcad:Pan265_18420"/>
<dbReference type="InterPro" id="IPR002052">
    <property type="entry name" value="DNA_methylase_N6_adenine_CS"/>
</dbReference>
<accession>A0A518BYD0</accession>
<dbReference type="EMBL" id="CP036280">
    <property type="protein sequence ID" value="QDU71983.1"/>
    <property type="molecule type" value="Genomic_DNA"/>
</dbReference>
<organism evidence="4 5">
    <name type="scientific">Mucisphaera calidilacus</name>
    <dbReference type="NCBI Taxonomy" id="2527982"/>
    <lineage>
        <taxon>Bacteria</taxon>
        <taxon>Pseudomonadati</taxon>
        <taxon>Planctomycetota</taxon>
        <taxon>Phycisphaerae</taxon>
        <taxon>Phycisphaerales</taxon>
        <taxon>Phycisphaeraceae</taxon>
        <taxon>Mucisphaera</taxon>
    </lineage>
</organism>
<reference evidence="4 5" key="1">
    <citation type="submission" date="2019-02" db="EMBL/GenBank/DDBJ databases">
        <title>Deep-cultivation of Planctomycetes and their phenomic and genomic characterization uncovers novel biology.</title>
        <authorList>
            <person name="Wiegand S."/>
            <person name="Jogler M."/>
            <person name="Boedeker C."/>
            <person name="Pinto D."/>
            <person name="Vollmers J."/>
            <person name="Rivas-Marin E."/>
            <person name="Kohn T."/>
            <person name="Peeters S.H."/>
            <person name="Heuer A."/>
            <person name="Rast P."/>
            <person name="Oberbeckmann S."/>
            <person name="Bunk B."/>
            <person name="Jeske O."/>
            <person name="Meyerdierks A."/>
            <person name="Storesund J.E."/>
            <person name="Kallscheuer N."/>
            <person name="Luecker S."/>
            <person name="Lage O.M."/>
            <person name="Pohl T."/>
            <person name="Merkel B.J."/>
            <person name="Hornburger P."/>
            <person name="Mueller R.-W."/>
            <person name="Bruemmer F."/>
            <person name="Labrenz M."/>
            <person name="Spormann A.M."/>
            <person name="Op den Camp H."/>
            <person name="Overmann J."/>
            <person name="Amann R."/>
            <person name="Jetten M.S.M."/>
            <person name="Mascher T."/>
            <person name="Medema M.H."/>
            <person name="Devos D.P."/>
            <person name="Kaster A.-K."/>
            <person name="Ovreas L."/>
            <person name="Rohde M."/>
            <person name="Galperin M.Y."/>
            <person name="Jogler C."/>
        </authorList>
    </citation>
    <scope>NUCLEOTIDE SEQUENCE [LARGE SCALE GENOMIC DNA]</scope>
    <source>
        <strain evidence="4 5">Pan265</strain>
    </source>
</reference>
<keyword evidence="2 4" id="KW-0808">Transferase</keyword>
<gene>
    <name evidence="4" type="primary">rsmD</name>
    <name evidence="4" type="ORF">Pan265_18420</name>
</gene>
<dbReference type="GO" id="GO:0052913">
    <property type="term" value="F:16S rRNA (guanine(966)-N(2))-methyltransferase activity"/>
    <property type="evidence" value="ECO:0007669"/>
    <property type="project" value="UniProtKB-EC"/>
</dbReference>
<dbReference type="EC" id="2.1.1.171" evidence="4"/>
<evidence type="ECO:0000256" key="3">
    <source>
        <dbReference type="SAM" id="MobiDB-lite"/>
    </source>
</evidence>
<dbReference type="OrthoDB" id="9803017at2"/>
<evidence type="ECO:0000313" key="5">
    <source>
        <dbReference type="Proteomes" id="UP000320386"/>
    </source>
</evidence>
<protein>
    <submittedName>
        <fullName evidence="4">Ribosomal RNA small subunit methyltransferase D</fullName>
        <ecNumber evidence="4">2.1.1.171</ecNumber>
    </submittedName>
</protein>
<dbReference type="PANTHER" id="PTHR43542">
    <property type="entry name" value="METHYLTRANSFERASE"/>
    <property type="match status" value="1"/>
</dbReference>
<dbReference type="CDD" id="cd02440">
    <property type="entry name" value="AdoMet_MTases"/>
    <property type="match status" value="1"/>
</dbReference>
<dbReference type="Gene3D" id="3.40.50.150">
    <property type="entry name" value="Vaccinia Virus protein VP39"/>
    <property type="match status" value="1"/>
</dbReference>
<dbReference type="InterPro" id="IPR029063">
    <property type="entry name" value="SAM-dependent_MTases_sf"/>
</dbReference>
<proteinExistence type="predicted"/>
<evidence type="ECO:0000313" key="4">
    <source>
        <dbReference type="EMBL" id="QDU71983.1"/>
    </source>
</evidence>
<name>A0A518BYD0_9BACT</name>
<dbReference type="Pfam" id="PF03602">
    <property type="entry name" value="Cons_hypoth95"/>
    <property type="match status" value="1"/>
</dbReference>
<evidence type="ECO:0000256" key="2">
    <source>
        <dbReference type="ARBA" id="ARBA00022679"/>
    </source>
</evidence>
<dbReference type="Proteomes" id="UP000320386">
    <property type="component" value="Chromosome"/>
</dbReference>
<dbReference type="AlphaFoldDB" id="A0A518BYD0"/>
<dbReference type="SUPFAM" id="SSF53335">
    <property type="entry name" value="S-adenosyl-L-methionine-dependent methyltransferases"/>
    <property type="match status" value="1"/>
</dbReference>
<keyword evidence="1 4" id="KW-0489">Methyltransferase</keyword>
<keyword evidence="5" id="KW-1185">Reference proteome</keyword>
<dbReference type="GO" id="GO:0003676">
    <property type="term" value="F:nucleic acid binding"/>
    <property type="evidence" value="ECO:0007669"/>
    <property type="project" value="InterPro"/>
</dbReference>